<keyword evidence="2" id="KW-0808">Transferase</keyword>
<dbReference type="PROSITE" id="PS50878">
    <property type="entry name" value="RT_POL"/>
    <property type="match status" value="1"/>
</dbReference>
<evidence type="ECO:0000256" key="6">
    <source>
        <dbReference type="ARBA" id="ARBA00022801"/>
    </source>
</evidence>
<dbReference type="Gene3D" id="3.30.70.270">
    <property type="match status" value="1"/>
</dbReference>
<keyword evidence="7" id="KW-0695">RNA-directed DNA polymerase</keyword>
<keyword evidence="5" id="KW-0255">Endonuclease</keyword>
<evidence type="ECO:0000313" key="11">
    <source>
        <dbReference type="EMBL" id="GBG79161.1"/>
    </source>
</evidence>
<feature type="region of interest" description="Disordered" evidence="9">
    <location>
        <begin position="126"/>
        <end position="162"/>
    </location>
</feature>
<organism evidence="11 12">
    <name type="scientific">Chara braunii</name>
    <name type="common">Braun's stonewort</name>
    <dbReference type="NCBI Taxonomy" id="69332"/>
    <lineage>
        <taxon>Eukaryota</taxon>
        <taxon>Viridiplantae</taxon>
        <taxon>Streptophyta</taxon>
        <taxon>Charophyceae</taxon>
        <taxon>Charales</taxon>
        <taxon>Characeae</taxon>
        <taxon>Chara</taxon>
    </lineage>
</organism>
<dbReference type="OrthoDB" id="773199at2759"/>
<gene>
    <name evidence="11" type="ORF">CBR_g28877</name>
</gene>
<feature type="coiled-coil region" evidence="8">
    <location>
        <begin position="82"/>
        <end position="123"/>
    </location>
</feature>
<name>A0A388LA21_CHABU</name>
<dbReference type="InterPro" id="IPR043502">
    <property type="entry name" value="DNA/RNA_pol_sf"/>
</dbReference>
<dbReference type="Proteomes" id="UP000265515">
    <property type="component" value="Unassembled WGS sequence"/>
</dbReference>
<accession>A0A388LA21</accession>
<evidence type="ECO:0000259" key="10">
    <source>
        <dbReference type="PROSITE" id="PS50878"/>
    </source>
</evidence>
<keyword evidence="3" id="KW-0548">Nucleotidyltransferase</keyword>
<keyword evidence="12" id="KW-1185">Reference proteome</keyword>
<evidence type="ECO:0000256" key="2">
    <source>
        <dbReference type="ARBA" id="ARBA00022679"/>
    </source>
</evidence>
<evidence type="ECO:0000256" key="9">
    <source>
        <dbReference type="SAM" id="MobiDB-lite"/>
    </source>
</evidence>
<keyword evidence="1" id="KW-0645">Protease</keyword>
<dbReference type="GO" id="GO:0006508">
    <property type="term" value="P:proteolysis"/>
    <property type="evidence" value="ECO:0007669"/>
    <property type="project" value="UniProtKB-KW"/>
</dbReference>
<evidence type="ECO:0000256" key="4">
    <source>
        <dbReference type="ARBA" id="ARBA00022722"/>
    </source>
</evidence>
<dbReference type="InterPro" id="IPR043128">
    <property type="entry name" value="Rev_trsase/Diguanyl_cyclase"/>
</dbReference>
<dbReference type="GO" id="GO:0003964">
    <property type="term" value="F:RNA-directed DNA polymerase activity"/>
    <property type="evidence" value="ECO:0007669"/>
    <property type="project" value="UniProtKB-KW"/>
</dbReference>
<dbReference type="InterPro" id="IPR053134">
    <property type="entry name" value="RNA-dir_DNA_polymerase"/>
</dbReference>
<comment type="caution">
    <text evidence="11">The sequence shown here is derived from an EMBL/GenBank/DDBJ whole genome shotgun (WGS) entry which is preliminary data.</text>
</comment>
<dbReference type="EMBL" id="BFEA01000313">
    <property type="protein sequence ID" value="GBG79161.1"/>
    <property type="molecule type" value="Genomic_DNA"/>
</dbReference>
<dbReference type="CDD" id="cd01647">
    <property type="entry name" value="RT_LTR"/>
    <property type="match status" value="1"/>
</dbReference>
<keyword evidence="8" id="KW-0175">Coiled coil</keyword>
<keyword evidence="6" id="KW-0378">Hydrolase</keyword>
<reference evidence="11 12" key="1">
    <citation type="journal article" date="2018" name="Cell">
        <title>The Chara Genome: Secondary Complexity and Implications for Plant Terrestrialization.</title>
        <authorList>
            <person name="Nishiyama T."/>
            <person name="Sakayama H."/>
            <person name="Vries J.D."/>
            <person name="Buschmann H."/>
            <person name="Saint-Marcoux D."/>
            <person name="Ullrich K.K."/>
            <person name="Haas F.B."/>
            <person name="Vanderstraeten L."/>
            <person name="Becker D."/>
            <person name="Lang D."/>
            <person name="Vosolsobe S."/>
            <person name="Rombauts S."/>
            <person name="Wilhelmsson P.K.I."/>
            <person name="Janitza P."/>
            <person name="Kern R."/>
            <person name="Heyl A."/>
            <person name="Rumpler F."/>
            <person name="Villalobos L.I.A.C."/>
            <person name="Clay J.M."/>
            <person name="Skokan R."/>
            <person name="Toyoda A."/>
            <person name="Suzuki Y."/>
            <person name="Kagoshima H."/>
            <person name="Schijlen E."/>
            <person name="Tajeshwar N."/>
            <person name="Catarino B."/>
            <person name="Hetherington A.J."/>
            <person name="Saltykova A."/>
            <person name="Bonnot C."/>
            <person name="Breuninger H."/>
            <person name="Symeonidi A."/>
            <person name="Radhakrishnan G.V."/>
            <person name="Van Nieuwerburgh F."/>
            <person name="Deforce D."/>
            <person name="Chang C."/>
            <person name="Karol K.G."/>
            <person name="Hedrich R."/>
            <person name="Ulvskov P."/>
            <person name="Glockner G."/>
            <person name="Delwiche C.F."/>
            <person name="Petrasek J."/>
            <person name="Van de Peer Y."/>
            <person name="Friml J."/>
            <person name="Beilby M."/>
            <person name="Dolan L."/>
            <person name="Kohara Y."/>
            <person name="Sugano S."/>
            <person name="Fujiyama A."/>
            <person name="Delaux P.-M."/>
            <person name="Quint M."/>
            <person name="TheiBen G."/>
            <person name="Hagemann M."/>
            <person name="Harholt J."/>
            <person name="Dunand C."/>
            <person name="Zachgo S."/>
            <person name="Langdale J."/>
            <person name="Maumus F."/>
            <person name="Straeten D.V.D."/>
            <person name="Gould S.B."/>
            <person name="Rensing S.A."/>
        </authorList>
    </citation>
    <scope>NUCLEOTIDE SEQUENCE [LARGE SCALE GENOMIC DNA]</scope>
    <source>
        <strain evidence="11 12">S276</strain>
    </source>
</reference>
<dbReference type="PANTHER" id="PTHR24559">
    <property type="entry name" value="TRANSPOSON TY3-I GAG-POL POLYPROTEIN"/>
    <property type="match status" value="1"/>
</dbReference>
<evidence type="ECO:0000256" key="7">
    <source>
        <dbReference type="ARBA" id="ARBA00022918"/>
    </source>
</evidence>
<dbReference type="GO" id="GO:0008233">
    <property type="term" value="F:peptidase activity"/>
    <property type="evidence" value="ECO:0007669"/>
    <property type="project" value="UniProtKB-KW"/>
</dbReference>
<dbReference type="InterPro" id="IPR000477">
    <property type="entry name" value="RT_dom"/>
</dbReference>
<sequence>MAQLNSTQWRALLDAAGDAEKPHLQALLDGAIKREQESEKERKEALLKRQVALLETVPSLIEEQCGEQLQSILTAFVQIKNLEDHTTQIAQVLAKLQTLQDDLTEMTLKYHELTKEMADLRQAQVTNPLPLPPGTEDAIETSSAPLTVSSSTSSSSVMATPSGPAAGADSIVAVTSDEAGTAAIAAAPRPEPAAAGPIHAGPYVDRKAVQIPSKYDGKEDIKSWIGSMRAYFEIMGTQAETQAVIMVPPKGCVYRMGPGELEELWREIDEMIDKGWIKPSKSEFGALVLFVPKKGGKLRMCIDYRGRNHITRKNAYPLPRIDDLLDAAGGCKVFSKIDLKFGYHQIEVDPADQHKTAFKTRDGLYEFTVMPFGFTNAPTTFQSLMDRVLREQIGRFVVVYLDDILIFSKSMEEHL</sequence>
<evidence type="ECO:0000256" key="5">
    <source>
        <dbReference type="ARBA" id="ARBA00022759"/>
    </source>
</evidence>
<dbReference type="AlphaFoldDB" id="A0A388LA21"/>
<evidence type="ECO:0000256" key="1">
    <source>
        <dbReference type="ARBA" id="ARBA00022670"/>
    </source>
</evidence>
<dbReference type="PANTHER" id="PTHR24559:SF444">
    <property type="entry name" value="REVERSE TRANSCRIPTASE DOMAIN-CONTAINING PROTEIN"/>
    <property type="match status" value="1"/>
</dbReference>
<dbReference type="Gramene" id="GBG79161">
    <property type="protein sequence ID" value="GBG79161"/>
    <property type="gene ID" value="CBR_g28877"/>
</dbReference>
<evidence type="ECO:0000256" key="3">
    <source>
        <dbReference type="ARBA" id="ARBA00022695"/>
    </source>
</evidence>
<protein>
    <recommendedName>
        <fullName evidence="10">Reverse transcriptase domain-containing protein</fullName>
    </recommendedName>
</protein>
<keyword evidence="4" id="KW-0540">Nuclease</keyword>
<dbReference type="SUPFAM" id="SSF56672">
    <property type="entry name" value="DNA/RNA polymerases"/>
    <property type="match status" value="1"/>
</dbReference>
<feature type="compositionally biased region" description="Low complexity" evidence="9">
    <location>
        <begin position="141"/>
        <end position="162"/>
    </location>
</feature>
<dbReference type="FunFam" id="3.10.10.10:FF:000007">
    <property type="entry name" value="Retrovirus-related Pol polyprotein from transposon 17.6-like Protein"/>
    <property type="match status" value="1"/>
</dbReference>
<evidence type="ECO:0000313" key="12">
    <source>
        <dbReference type="Proteomes" id="UP000265515"/>
    </source>
</evidence>
<dbReference type="Pfam" id="PF00078">
    <property type="entry name" value="RVT_1"/>
    <property type="match status" value="1"/>
</dbReference>
<evidence type="ECO:0000256" key="8">
    <source>
        <dbReference type="SAM" id="Coils"/>
    </source>
</evidence>
<dbReference type="Gene3D" id="3.10.10.10">
    <property type="entry name" value="HIV Type 1 Reverse Transcriptase, subunit A, domain 1"/>
    <property type="match status" value="1"/>
</dbReference>
<dbReference type="GO" id="GO:0004519">
    <property type="term" value="F:endonuclease activity"/>
    <property type="evidence" value="ECO:0007669"/>
    <property type="project" value="UniProtKB-KW"/>
</dbReference>
<feature type="domain" description="Reverse transcriptase" evidence="10">
    <location>
        <begin position="272"/>
        <end position="415"/>
    </location>
</feature>
<proteinExistence type="predicted"/>